<feature type="transmembrane region" description="Helical" evidence="1">
    <location>
        <begin position="198"/>
        <end position="216"/>
    </location>
</feature>
<dbReference type="GO" id="GO:0080120">
    <property type="term" value="P:CAAX-box protein maturation"/>
    <property type="evidence" value="ECO:0007669"/>
    <property type="project" value="UniProtKB-ARBA"/>
</dbReference>
<dbReference type="InterPro" id="IPR003675">
    <property type="entry name" value="Rce1/LyrA-like_dom"/>
</dbReference>
<evidence type="ECO:0000259" key="2">
    <source>
        <dbReference type="Pfam" id="PF02517"/>
    </source>
</evidence>
<organism evidence="3 4">
    <name type="scientific">Rhizocola hellebori</name>
    <dbReference type="NCBI Taxonomy" id="1392758"/>
    <lineage>
        <taxon>Bacteria</taxon>
        <taxon>Bacillati</taxon>
        <taxon>Actinomycetota</taxon>
        <taxon>Actinomycetes</taxon>
        <taxon>Micromonosporales</taxon>
        <taxon>Micromonosporaceae</taxon>
        <taxon>Rhizocola</taxon>
    </lineage>
</organism>
<comment type="caution">
    <text evidence="3">The sequence shown here is derived from an EMBL/GenBank/DDBJ whole genome shotgun (WGS) entry which is preliminary data.</text>
</comment>
<feature type="transmembrane region" description="Helical" evidence="1">
    <location>
        <begin position="143"/>
        <end position="167"/>
    </location>
</feature>
<proteinExistence type="predicted"/>
<keyword evidence="1" id="KW-1133">Transmembrane helix</keyword>
<dbReference type="RefSeq" id="WP_239124492.1">
    <property type="nucleotide sequence ID" value="NZ_BONY01000122.1"/>
</dbReference>
<name>A0A8J3VMG6_9ACTN</name>
<reference evidence="3" key="1">
    <citation type="submission" date="2021-01" db="EMBL/GenBank/DDBJ databases">
        <title>Whole genome shotgun sequence of Rhizocola hellebori NBRC 109834.</title>
        <authorList>
            <person name="Komaki H."/>
            <person name="Tamura T."/>
        </authorList>
    </citation>
    <scope>NUCLEOTIDE SEQUENCE</scope>
    <source>
        <strain evidence="3">NBRC 109834</strain>
    </source>
</reference>
<dbReference type="Proteomes" id="UP000612899">
    <property type="component" value="Unassembled WGS sequence"/>
</dbReference>
<feature type="transmembrane region" description="Helical" evidence="1">
    <location>
        <begin position="223"/>
        <end position="242"/>
    </location>
</feature>
<feature type="domain" description="CAAX prenyl protease 2/Lysostaphin resistance protein A-like" evidence="2">
    <location>
        <begin position="142"/>
        <end position="233"/>
    </location>
</feature>
<gene>
    <name evidence="3" type="ORF">Rhe02_92530</name>
</gene>
<feature type="transmembrane region" description="Helical" evidence="1">
    <location>
        <begin position="12"/>
        <end position="32"/>
    </location>
</feature>
<feature type="transmembrane region" description="Helical" evidence="1">
    <location>
        <begin position="103"/>
        <end position="123"/>
    </location>
</feature>
<evidence type="ECO:0000313" key="3">
    <source>
        <dbReference type="EMBL" id="GIH11186.1"/>
    </source>
</evidence>
<keyword evidence="4" id="KW-1185">Reference proteome</keyword>
<protein>
    <submittedName>
        <fullName evidence="3">Membrane protein</fullName>
    </submittedName>
</protein>
<evidence type="ECO:0000256" key="1">
    <source>
        <dbReference type="SAM" id="Phobius"/>
    </source>
</evidence>
<dbReference type="Pfam" id="PF02517">
    <property type="entry name" value="Rce1-like"/>
    <property type="match status" value="1"/>
</dbReference>
<feature type="transmembrane region" description="Helical" evidence="1">
    <location>
        <begin position="174"/>
        <end position="192"/>
    </location>
</feature>
<keyword evidence="1" id="KW-0812">Transmembrane</keyword>
<accession>A0A8J3VMG6</accession>
<sequence length="249" mass="27156">MAELKVRQRNETLLVLGVSLGASGIYAVVRIIDRLTRTVPLNQQTAQLNPSLNARPWLDLTYQLLGIFFALVPVFLAIHLLNRDPGDGRGLLGLNRDRWRFDLGMGALLAAVIGIPGLGLYVVGNKLGFNVDIVATGLPEVWWGVPVLILAAIQNAVLEEVVVVGYLVTRLRQLGWSVPAIVAASAILRGSYHLYQGFGGFIGNAVMGVLFALVFLRWKRTAPLIVAHSILDIVAFVGYALLADRLDWI</sequence>
<dbReference type="GO" id="GO:0004175">
    <property type="term" value="F:endopeptidase activity"/>
    <property type="evidence" value="ECO:0007669"/>
    <property type="project" value="UniProtKB-ARBA"/>
</dbReference>
<keyword evidence="1" id="KW-0472">Membrane</keyword>
<dbReference type="AlphaFoldDB" id="A0A8J3VMG6"/>
<feature type="transmembrane region" description="Helical" evidence="1">
    <location>
        <begin position="60"/>
        <end position="82"/>
    </location>
</feature>
<evidence type="ECO:0000313" key="4">
    <source>
        <dbReference type="Proteomes" id="UP000612899"/>
    </source>
</evidence>
<dbReference type="EMBL" id="BONY01000122">
    <property type="protein sequence ID" value="GIH11186.1"/>
    <property type="molecule type" value="Genomic_DNA"/>
</dbReference>